<gene>
    <name evidence="2" type="ORF">RM540_14100</name>
</gene>
<comment type="caution">
    <text evidence="2">The sequence shown here is derived from an EMBL/GenBank/DDBJ whole genome shotgun (WGS) entry which is preliminary data.</text>
</comment>
<protein>
    <submittedName>
        <fullName evidence="2">Uncharacterized protein</fullName>
    </submittedName>
</protein>
<name>A0ABU3BUR0_9BACT</name>
<keyword evidence="1" id="KW-0472">Membrane</keyword>
<feature type="transmembrane region" description="Helical" evidence="1">
    <location>
        <begin position="38"/>
        <end position="57"/>
    </location>
</feature>
<keyword evidence="3" id="KW-1185">Reference proteome</keyword>
<evidence type="ECO:0000313" key="2">
    <source>
        <dbReference type="EMBL" id="MDT0632886.1"/>
    </source>
</evidence>
<accession>A0ABU3BUR0</accession>
<keyword evidence="1" id="KW-0812">Transmembrane</keyword>
<sequence>METALIWLCLLLIGLGLLMMVGFGLKNASHRLAGESKMGLAAFALPVLILIVAYFASGDWTSAFVMAAVFTALSGLLALVIAGAKSFFS</sequence>
<evidence type="ECO:0000313" key="3">
    <source>
        <dbReference type="Proteomes" id="UP001267426"/>
    </source>
</evidence>
<evidence type="ECO:0000256" key="1">
    <source>
        <dbReference type="SAM" id="Phobius"/>
    </source>
</evidence>
<feature type="transmembrane region" description="Helical" evidence="1">
    <location>
        <begin position="6"/>
        <end position="26"/>
    </location>
</feature>
<dbReference type="Proteomes" id="UP001267426">
    <property type="component" value="Unassembled WGS sequence"/>
</dbReference>
<dbReference type="RefSeq" id="WP_311665225.1">
    <property type="nucleotide sequence ID" value="NZ_JAVRHT010000041.1"/>
</dbReference>
<feature type="transmembrane region" description="Helical" evidence="1">
    <location>
        <begin position="63"/>
        <end position="84"/>
    </location>
</feature>
<organism evidence="2 3">
    <name type="scientific">Rubrivirga litoralis</name>
    <dbReference type="NCBI Taxonomy" id="3075598"/>
    <lineage>
        <taxon>Bacteria</taxon>
        <taxon>Pseudomonadati</taxon>
        <taxon>Rhodothermota</taxon>
        <taxon>Rhodothermia</taxon>
        <taxon>Rhodothermales</taxon>
        <taxon>Rubricoccaceae</taxon>
        <taxon>Rubrivirga</taxon>
    </lineage>
</organism>
<proteinExistence type="predicted"/>
<dbReference type="EMBL" id="JAVRHT010000041">
    <property type="protein sequence ID" value="MDT0632886.1"/>
    <property type="molecule type" value="Genomic_DNA"/>
</dbReference>
<keyword evidence="1" id="KW-1133">Transmembrane helix</keyword>
<reference evidence="2 3" key="1">
    <citation type="submission" date="2023-09" db="EMBL/GenBank/DDBJ databases">
        <authorList>
            <person name="Rey-Velasco X."/>
        </authorList>
    </citation>
    <scope>NUCLEOTIDE SEQUENCE [LARGE SCALE GENOMIC DNA]</scope>
    <source>
        <strain evidence="2 3">F394</strain>
    </source>
</reference>